<dbReference type="Gene3D" id="3.40.50.1390">
    <property type="entry name" value="Resolvase, N-terminal catalytic domain"/>
    <property type="match status" value="1"/>
</dbReference>
<dbReference type="PANTHER" id="PTHR30461:SF23">
    <property type="entry name" value="DNA RECOMBINASE-RELATED"/>
    <property type="match status" value="1"/>
</dbReference>
<dbReference type="PROSITE" id="PS00397">
    <property type="entry name" value="RECOMBINASES_1"/>
    <property type="match status" value="1"/>
</dbReference>
<dbReference type="InterPro" id="IPR038109">
    <property type="entry name" value="DNA_bind_recomb_sf"/>
</dbReference>
<name>E0I4K8_9BACL</name>
<feature type="domain" description="Resolvase/invertase-type recombinase catalytic" evidence="6">
    <location>
        <begin position="3"/>
        <end position="160"/>
    </location>
</feature>
<dbReference type="PANTHER" id="PTHR30461">
    <property type="entry name" value="DNA-INVERTASE FROM LAMBDOID PROPHAGE"/>
    <property type="match status" value="1"/>
</dbReference>
<keyword evidence="1" id="KW-0229">DNA integration</keyword>
<gene>
    <name evidence="7" type="ORF">PaecuDRAFT_0050</name>
</gene>
<dbReference type="Proteomes" id="UP000005387">
    <property type="component" value="Unassembled WGS sequence"/>
</dbReference>
<evidence type="ECO:0000256" key="1">
    <source>
        <dbReference type="ARBA" id="ARBA00022908"/>
    </source>
</evidence>
<evidence type="ECO:0000256" key="4">
    <source>
        <dbReference type="PIRSR" id="PIRSR606118-50"/>
    </source>
</evidence>
<dbReference type="CDD" id="cd00338">
    <property type="entry name" value="Ser_Recombinase"/>
    <property type="match status" value="1"/>
</dbReference>
<dbReference type="InterPro" id="IPR050639">
    <property type="entry name" value="SSR_resolvase"/>
</dbReference>
<dbReference type="EMBL" id="AEDD01000001">
    <property type="protein sequence ID" value="EFM12539.1"/>
    <property type="molecule type" value="Genomic_DNA"/>
</dbReference>
<evidence type="ECO:0000256" key="5">
    <source>
        <dbReference type="PROSITE-ProRule" id="PRU10137"/>
    </source>
</evidence>
<keyword evidence="2" id="KW-0238">DNA-binding</keyword>
<dbReference type="InterPro" id="IPR006118">
    <property type="entry name" value="Recombinase_CS"/>
</dbReference>
<dbReference type="SMART" id="SM00857">
    <property type="entry name" value="Resolvase"/>
    <property type="match status" value="1"/>
</dbReference>
<dbReference type="GO" id="GO:0015074">
    <property type="term" value="P:DNA integration"/>
    <property type="evidence" value="ECO:0007669"/>
    <property type="project" value="UniProtKB-KW"/>
</dbReference>
<dbReference type="Pfam" id="PF07508">
    <property type="entry name" value="Recombinase"/>
    <property type="match status" value="1"/>
</dbReference>
<protein>
    <submittedName>
        <fullName evidence="7">Resolvase domain protein</fullName>
    </submittedName>
</protein>
<evidence type="ECO:0000256" key="3">
    <source>
        <dbReference type="ARBA" id="ARBA00023172"/>
    </source>
</evidence>
<dbReference type="AlphaFoldDB" id="E0I4K8"/>
<dbReference type="Gene3D" id="3.90.1750.20">
    <property type="entry name" value="Putative Large Serine Recombinase, Chain B, Domain 2"/>
    <property type="match status" value="1"/>
</dbReference>
<organism evidence="7 8">
    <name type="scientific">Paenibacillus curdlanolyticus YK9</name>
    <dbReference type="NCBI Taxonomy" id="717606"/>
    <lineage>
        <taxon>Bacteria</taxon>
        <taxon>Bacillati</taxon>
        <taxon>Bacillota</taxon>
        <taxon>Bacilli</taxon>
        <taxon>Bacillales</taxon>
        <taxon>Paenibacillaceae</taxon>
        <taxon>Paenibacillus</taxon>
    </lineage>
</organism>
<dbReference type="SUPFAM" id="SSF53041">
    <property type="entry name" value="Resolvase-like"/>
    <property type="match status" value="1"/>
</dbReference>
<dbReference type="eggNOG" id="COG1961">
    <property type="taxonomic scope" value="Bacteria"/>
</dbReference>
<reference evidence="7 8" key="1">
    <citation type="submission" date="2010-07" db="EMBL/GenBank/DDBJ databases">
        <title>The draft genome of Paenibacillus curdlanolyticus YK9.</title>
        <authorList>
            <consortium name="US DOE Joint Genome Institute (JGI-PGF)"/>
            <person name="Lucas S."/>
            <person name="Copeland A."/>
            <person name="Lapidus A."/>
            <person name="Cheng J.-F."/>
            <person name="Bruce D."/>
            <person name="Goodwin L."/>
            <person name="Pitluck S."/>
            <person name="Land M.L."/>
            <person name="Hauser L."/>
            <person name="Chang Y.-J."/>
            <person name="Jeffries C."/>
            <person name="Anderson I.J."/>
            <person name="Johnson E."/>
            <person name="Loganathan U."/>
            <person name="Mulhopadhyay B."/>
            <person name="Kyrpides N."/>
            <person name="Woyke T.J."/>
        </authorList>
    </citation>
    <scope>NUCLEOTIDE SEQUENCE [LARGE SCALE GENOMIC DNA]</scope>
    <source>
        <strain evidence="7 8">YK9</strain>
    </source>
</reference>
<dbReference type="PROSITE" id="PS51736">
    <property type="entry name" value="RECOMBINASES_3"/>
    <property type="match status" value="1"/>
</dbReference>
<dbReference type="InterPro" id="IPR011109">
    <property type="entry name" value="DNA_bind_recombinase_dom"/>
</dbReference>
<sequence length="259" mass="29337">MTKVVGYVRVSTYGQAKDGYSLFYQLEEIERYCQQNGMELLRVYEDKGISGAAVDEEGLTVEREGLQELLADLQSLEVSAVIVLNTSRLWRSDMAKVLIQRELKRYKVDVTAIEQPSYSIYNHDPNDFLVNGLLELLDQYQRLEITLKLSRGRKKKAQQGGYAGGGVPYGYRVVKGEKVLQIDDTGAVVVHRLFELKALFSHWSLSQLAMQLNNDGYRTAQGAAFTKVQVKRMLDRAEFYSGMYSYGEVTAPGHYHAII</sequence>
<dbReference type="STRING" id="717606.PaecuDRAFT_0050"/>
<accession>E0I4K8</accession>
<evidence type="ECO:0000256" key="2">
    <source>
        <dbReference type="ARBA" id="ARBA00023125"/>
    </source>
</evidence>
<evidence type="ECO:0000259" key="6">
    <source>
        <dbReference type="PROSITE" id="PS51736"/>
    </source>
</evidence>
<keyword evidence="3" id="KW-0233">DNA recombination</keyword>
<dbReference type="GO" id="GO:0003677">
    <property type="term" value="F:DNA binding"/>
    <property type="evidence" value="ECO:0007669"/>
    <property type="project" value="UniProtKB-KW"/>
</dbReference>
<keyword evidence="8" id="KW-1185">Reference proteome</keyword>
<dbReference type="InterPro" id="IPR036162">
    <property type="entry name" value="Resolvase-like_N_sf"/>
</dbReference>
<feature type="active site" description="O-(5'-phospho-DNA)-serine intermediate" evidence="4 5">
    <location>
        <position position="11"/>
    </location>
</feature>
<evidence type="ECO:0000313" key="7">
    <source>
        <dbReference type="EMBL" id="EFM12539.1"/>
    </source>
</evidence>
<proteinExistence type="predicted"/>
<evidence type="ECO:0000313" key="8">
    <source>
        <dbReference type="Proteomes" id="UP000005387"/>
    </source>
</evidence>
<dbReference type="InterPro" id="IPR006119">
    <property type="entry name" value="Resolv_N"/>
</dbReference>
<dbReference type="Pfam" id="PF00239">
    <property type="entry name" value="Resolvase"/>
    <property type="match status" value="1"/>
</dbReference>
<dbReference type="GO" id="GO:0000150">
    <property type="term" value="F:DNA strand exchange activity"/>
    <property type="evidence" value="ECO:0007669"/>
    <property type="project" value="InterPro"/>
</dbReference>